<dbReference type="InterPro" id="IPR013708">
    <property type="entry name" value="Shikimate_DH-bd_N"/>
</dbReference>
<dbReference type="InterPro" id="IPR011342">
    <property type="entry name" value="Shikimate_DH"/>
</dbReference>
<protein>
    <recommendedName>
        <fullName evidence="1">shikimate dehydrogenase (NADP(+))</fullName>
        <ecNumber evidence="1">1.1.1.25</ecNumber>
    </recommendedName>
</protein>
<dbReference type="AlphaFoldDB" id="A0AA35W208"/>
<dbReference type="InterPro" id="IPR006151">
    <property type="entry name" value="Shikm_DH/Glu-tRNA_Rdtase"/>
</dbReference>
<keyword evidence="4" id="KW-0560">Oxidoreductase</keyword>
<dbReference type="EC" id="1.1.1.25" evidence="1"/>
<dbReference type="EMBL" id="CASHTH010000545">
    <property type="protein sequence ID" value="CAI8003840.1"/>
    <property type="molecule type" value="Genomic_DNA"/>
</dbReference>
<dbReference type="InterPro" id="IPR041121">
    <property type="entry name" value="SDH_C"/>
</dbReference>
<comment type="caution">
    <text evidence="9">The sequence shown here is derived from an EMBL/GenBank/DDBJ whole genome shotgun (WGS) entry which is preliminary data.</text>
</comment>
<dbReference type="Gene3D" id="3.40.50.720">
    <property type="entry name" value="NAD(P)-binding Rossmann-like Domain"/>
    <property type="match status" value="1"/>
</dbReference>
<dbReference type="GO" id="GO:0008652">
    <property type="term" value="P:amino acid biosynthetic process"/>
    <property type="evidence" value="ECO:0007669"/>
    <property type="project" value="UniProtKB-KW"/>
</dbReference>
<dbReference type="NCBIfam" id="NF001314">
    <property type="entry name" value="PRK00258.2-2"/>
    <property type="match status" value="1"/>
</dbReference>
<dbReference type="GO" id="GO:0050661">
    <property type="term" value="F:NADP binding"/>
    <property type="evidence" value="ECO:0007669"/>
    <property type="project" value="InterPro"/>
</dbReference>
<keyword evidence="10" id="KW-1185">Reference proteome</keyword>
<evidence type="ECO:0000259" key="7">
    <source>
        <dbReference type="Pfam" id="PF08501"/>
    </source>
</evidence>
<dbReference type="SUPFAM" id="SSF51735">
    <property type="entry name" value="NAD(P)-binding Rossmann-fold domains"/>
    <property type="match status" value="1"/>
</dbReference>
<dbReference type="GO" id="GO:0009073">
    <property type="term" value="P:aromatic amino acid family biosynthetic process"/>
    <property type="evidence" value="ECO:0007669"/>
    <property type="project" value="UniProtKB-KW"/>
</dbReference>
<evidence type="ECO:0000313" key="9">
    <source>
        <dbReference type="EMBL" id="CAI8003840.1"/>
    </source>
</evidence>
<evidence type="ECO:0000256" key="1">
    <source>
        <dbReference type="ARBA" id="ARBA00012962"/>
    </source>
</evidence>
<proteinExistence type="inferred from homology"/>
<keyword evidence="2" id="KW-0028">Amino-acid biosynthesis</keyword>
<feature type="domain" description="SDH C-terminal" evidence="8">
    <location>
        <begin position="250"/>
        <end position="279"/>
    </location>
</feature>
<dbReference type="Pfam" id="PF08501">
    <property type="entry name" value="Shikimate_dh_N"/>
    <property type="match status" value="1"/>
</dbReference>
<evidence type="ECO:0000256" key="5">
    <source>
        <dbReference type="ARBA" id="ARBA00023141"/>
    </source>
</evidence>
<keyword evidence="5" id="KW-0057">Aromatic amino acid biosynthesis</keyword>
<gene>
    <name evidence="9" type="ORF">GBAR_LOCUS3781</name>
</gene>
<dbReference type="NCBIfam" id="TIGR00507">
    <property type="entry name" value="aroE"/>
    <property type="match status" value="1"/>
</dbReference>
<name>A0AA35W208_GEOBA</name>
<evidence type="ECO:0000259" key="8">
    <source>
        <dbReference type="Pfam" id="PF18317"/>
    </source>
</evidence>
<dbReference type="HAMAP" id="MF_00222">
    <property type="entry name" value="Shikimate_DH_AroE"/>
    <property type="match status" value="1"/>
</dbReference>
<organism evidence="9 10">
    <name type="scientific">Geodia barretti</name>
    <name type="common">Barrett's horny sponge</name>
    <dbReference type="NCBI Taxonomy" id="519541"/>
    <lineage>
        <taxon>Eukaryota</taxon>
        <taxon>Metazoa</taxon>
        <taxon>Porifera</taxon>
        <taxon>Demospongiae</taxon>
        <taxon>Heteroscleromorpha</taxon>
        <taxon>Tetractinellida</taxon>
        <taxon>Astrophorina</taxon>
        <taxon>Geodiidae</taxon>
        <taxon>Geodia</taxon>
    </lineage>
</organism>
<dbReference type="GO" id="GO:0019632">
    <property type="term" value="P:shikimate metabolic process"/>
    <property type="evidence" value="ECO:0007669"/>
    <property type="project" value="InterPro"/>
</dbReference>
<dbReference type="GO" id="GO:0009423">
    <property type="term" value="P:chorismate biosynthetic process"/>
    <property type="evidence" value="ECO:0007669"/>
    <property type="project" value="TreeGrafter"/>
</dbReference>
<reference evidence="9" key="1">
    <citation type="submission" date="2023-03" db="EMBL/GenBank/DDBJ databases">
        <authorList>
            <person name="Steffen K."/>
            <person name="Cardenas P."/>
        </authorList>
    </citation>
    <scope>NUCLEOTIDE SEQUENCE</scope>
</reference>
<dbReference type="CDD" id="cd01065">
    <property type="entry name" value="NAD_bind_Shikimate_DH"/>
    <property type="match status" value="1"/>
</dbReference>
<sequence length="279" mass="29504">MLTGHTHIVGVIGDPVEHSRSPQMHNAAFAKAGLDYVYVPFHVRPDDLADAIAGFKAINVVGINVTLPHKQAVIRSVTSISREAELIGAVNTLTFVEGNIYGDNTDAPGVLKALEEDGNMSVPVGENAIVLGAGGAARAVVVALALRGVASITIANRTVEKAVSLAEEMDRKTGVSMQGMGLTDERLPLAVRESKLLVNTATTSMDVTQPLLISADWLQPNTIVYDIVYTPPVTPLMQAATERGCQTLGGIGMLVHQGAIAFEKWTGVTPCTQTMRQAL</sequence>
<dbReference type="PANTHER" id="PTHR21089:SF1">
    <property type="entry name" value="BIFUNCTIONAL 3-DEHYDROQUINATE DEHYDRATASE_SHIKIMATE DEHYDROGENASE, CHLOROPLASTIC"/>
    <property type="match status" value="1"/>
</dbReference>
<feature type="domain" description="Quinate/shikimate 5-dehydrogenase/glutamyl-tRNA reductase" evidence="6">
    <location>
        <begin position="126"/>
        <end position="172"/>
    </location>
</feature>
<evidence type="ECO:0000256" key="2">
    <source>
        <dbReference type="ARBA" id="ARBA00022605"/>
    </source>
</evidence>
<dbReference type="GO" id="GO:0004764">
    <property type="term" value="F:shikimate 3-dehydrogenase (NADP+) activity"/>
    <property type="evidence" value="ECO:0007669"/>
    <property type="project" value="UniProtKB-EC"/>
</dbReference>
<evidence type="ECO:0000256" key="4">
    <source>
        <dbReference type="ARBA" id="ARBA00023002"/>
    </source>
</evidence>
<dbReference type="InterPro" id="IPR022893">
    <property type="entry name" value="Shikimate_DH_fam"/>
</dbReference>
<dbReference type="InterPro" id="IPR036291">
    <property type="entry name" value="NAD(P)-bd_dom_sf"/>
</dbReference>
<dbReference type="Pfam" id="PF01488">
    <property type="entry name" value="Shikimate_DH"/>
    <property type="match status" value="1"/>
</dbReference>
<dbReference type="Proteomes" id="UP001174909">
    <property type="component" value="Unassembled WGS sequence"/>
</dbReference>
<dbReference type="Pfam" id="PF18317">
    <property type="entry name" value="SDH_C"/>
    <property type="match status" value="1"/>
</dbReference>
<dbReference type="GO" id="GO:0005829">
    <property type="term" value="C:cytosol"/>
    <property type="evidence" value="ECO:0007669"/>
    <property type="project" value="TreeGrafter"/>
</dbReference>
<dbReference type="PANTHER" id="PTHR21089">
    <property type="entry name" value="SHIKIMATE DEHYDROGENASE"/>
    <property type="match status" value="1"/>
</dbReference>
<dbReference type="SUPFAM" id="SSF53223">
    <property type="entry name" value="Aminoacid dehydrogenase-like, N-terminal domain"/>
    <property type="match status" value="1"/>
</dbReference>
<keyword evidence="3" id="KW-0521">NADP</keyword>
<dbReference type="InterPro" id="IPR046346">
    <property type="entry name" value="Aminoacid_DH-like_N_sf"/>
</dbReference>
<dbReference type="Gene3D" id="3.40.50.10860">
    <property type="entry name" value="Leucine Dehydrogenase, chain A, domain 1"/>
    <property type="match status" value="1"/>
</dbReference>
<accession>A0AA35W208</accession>
<evidence type="ECO:0000256" key="3">
    <source>
        <dbReference type="ARBA" id="ARBA00022857"/>
    </source>
</evidence>
<feature type="domain" description="Shikimate dehydrogenase substrate binding N-terminal" evidence="7">
    <location>
        <begin position="11"/>
        <end position="93"/>
    </location>
</feature>
<evidence type="ECO:0000313" key="10">
    <source>
        <dbReference type="Proteomes" id="UP001174909"/>
    </source>
</evidence>
<evidence type="ECO:0000259" key="6">
    <source>
        <dbReference type="Pfam" id="PF01488"/>
    </source>
</evidence>